<keyword evidence="1" id="KW-0677">Repeat</keyword>
<dbReference type="InterPro" id="IPR000800">
    <property type="entry name" value="Notch_dom"/>
</dbReference>
<feature type="non-terminal residue" evidence="7">
    <location>
        <position position="1498"/>
    </location>
</feature>
<comment type="caution">
    <text evidence="7">The sequence shown here is derived from an EMBL/GenBank/DDBJ whole genome shotgun (WGS) entry which is preliminary data.</text>
</comment>
<dbReference type="Pfam" id="PF00084">
    <property type="entry name" value="Sushi"/>
    <property type="match status" value="1"/>
</dbReference>
<evidence type="ECO:0000256" key="4">
    <source>
        <dbReference type="SAM" id="MobiDB-lite"/>
    </source>
</evidence>
<dbReference type="InterPro" id="IPR000436">
    <property type="entry name" value="Sushi_SCR_CCP_dom"/>
</dbReference>
<dbReference type="InterPro" id="IPR035976">
    <property type="entry name" value="Sushi/SCR/CCP_sf"/>
</dbReference>
<organism evidence="7 8">
    <name type="scientific">Cardiosporidium cionae</name>
    <dbReference type="NCBI Taxonomy" id="476202"/>
    <lineage>
        <taxon>Eukaryota</taxon>
        <taxon>Sar</taxon>
        <taxon>Alveolata</taxon>
        <taxon>Apicomplexa</taxon>
        <taxon>Aconoidasida</taxon>
        <taxon>Nephromycida</taxon>
        <taxon>Cardiosporidium</taxon>
    </lineage>
</organism>
<keyword evidence="3" id="KW-0325">Glycoprotein</keyword>
<evidence type="ECO:0000256" key="5">
    <source>
        <dbReference type="SAM" id="Phobius"/>
    </source>
</evidence>
<keyword evidence="5" id="KW-0472">Membrane</keyword>
<evidence type="ECO:0000259" key="6">
    <source>
        <dbReference type="SMART" id="SM00032"/>
    </source>
</evidence>
<feature type="non-terminal residue" evidence="7">
    <location>
        <position position="1"/>
    </location>
</feature>
<dbReference type="CDD" id="cd00033">
    <property type="entry name" value="CCP"/>
    <property type="match status" value="1"/>
</dbReference>
<dbReference type="SMART" id="SM00032">
    <property type="entry name" value="CCP"/>
    <property type="match status" value="4"/>
</dbReference>
<name>A0ABQ7J922_9APIC</name>
<keyword evidence="2" id="KW-1015">Disulfide bond</keyword>
<dbReference type="EMBL" id="JADAQX010000370">
    <property type="protein sequence ID" value="KAF8820496.1"/>
    <property type="molecule type" value="Genomic_DNA"/>
</dbReference>
<reference evidence="7 8" key="1">
    <citation type="journal article" date="2020" name="bioRxiv">
        <title>Metabolic contributions of an alphaproteobacterial endosymbiont in the apicomplexan Cardiosporidium cionae.</title>
        <authorList>
            <person name="Hunter E.S."/>
            <person name="Paight C.J."/>
            <person name="Lane C.E."/>
        </authorList>
    </citation>
    <scope>NUCLEOTIDE SEQUENCE [LARGE SCALE GENOMIC DNA]</scope>
    <source>
        <strain evidence="7">ESH_2018</strain>
    </source>
</reference>
<feature type="compositionally biased region" description="Basic and acidic residues" evidence="4">
    <location>
        <begin position="1453"/>
        <end position="1466"/>
    </location>
</feature>
<dbReference type="SUPFAM" id="SSF57535">
    <property type="entry name" value="Complement control module/SCR domain"/>
    <property type="match status" value="2"/>
</dbReference>
<accession>A0ABQ7J922</accession>
<sequence>ATCNDGFQNGDEIGIDCGGPCRPCVACTTKVFKNLGKGYIIEGSGITHLSTRSIRCANGYEHANGNLESQIITCLDGQFQAVSLTCQEVMISVKLATMTMFNASDLDYTAISSIHTALVNSLSIIFPDVLKITTVSKQQQQSSSANVNCVDQSATTDLPYSCSAMANFCETKLSVLAATQGVSLPESISVDTLVKEICLVTCNECDPTETTTSVVQSSGDSPLYVDFAIKWNHPTLSIGTRFTEDLPFIFINQIAVQFITRNIQLSTPSDSFIWNTSSFSTTSAATALSSRPITVAFSSPIDGDITTTTWENAFAVGSTDAVAKRIEKSAGLPFPTVQNISFLPSSPSNLVGFSSSSIASPKSADASYLSFFYPVRVDYPSSELPIRHLDSLSYPILSSVQGACVGTTSTTPSSANPNSCCPLHIALHSFLEGPCGTLLYDESLSSNSLTFFCETDIKINNSPSFAMFSSISSTTPATCLSIIRKELRNYEHRGGPACELNIFVKELVNSWCARSSQGKYCFLSVQDVLSKVTLSYLTSLSSSELDKGCATDSCLRQNTKYFDALTQLQLAWAILFNFASNSDISRRLSVENIEEEQNIPFSFSSSSALSKGHQGLFRHMALHQKHDAALSKEIQSMVQSTLKYVKGSPPLDERSFFSSKKSSLSSQRRLSTSVRLNQSLAESGEEILNLACMRAEGDYCQQTLQLLFEESPIVDPFLIVQPCISRCFVPVTGAMGVIIEKQGIHQNNPYDEVLGAFMRGYGRFYCITNNAGQYCGDLLYNRIKKSQVTPYTPQGVDVVVPTCGCPLSFLQDGFCDPSCFVANCGWDGEDCLARQMFPEIYSTLQTYISNQCSFFNKNFVCTSECKNAYIDAQAENSQGCCLSAALEQWGYILQIESKNPNMQHSQSYNTNRSIAYVEQLCEASFDRTCSHGASRKLIRLGVVFKNINSDAFQLNTNIIRQLEEVVVKTVSRKLQIIEWDVIRVVTRMLTQRISVDLDIDSHPFETKLLNVLSNRKFTADLEKAIFLNSGGIALKLYAFSLAKPISVSIPSEGIISENIASLPFSITNQATLPYSGTRGIEDLNIILPFKQCSQDDLWRLGPGYVFVSQPDTTPGFHHGSIRIIRCANSYESIEGPNPGSLRCDNGKWIVEGLLDCRKNCLTSPEEVYRLSEAYTLTGGGSSHGSYRSILCNDGYTAIQGENPTLTYCKDGSWDALDLVCKPLCNPFPPLSEAYIATGFGVEYGNKYTVTCAQFYYPRGSPSTNAEATSTCVDGQWTPLPFECVKPQALVQSGNSSTFLTILNRIFTGGGVLGALVLAISLFIVALAIFIAWRCYFAKSAKNNMKEREKHVQAFRMAAQPTQSLPYGGKAPVAPNSNFDIPQEDDKAFSMNYEHDGATSELPLPVSDDFHQMHDLDAHSLEWEGLGYQPALDYYRNNTPPTLTISPSGNARSPYREREDTELRPHSDLSGITHSAISSNGERRTSELSHMLNSVDHHY</sequence>
<feature type="domain" description="Sushi" evidence="6">
    <location>
        <begin position="1092"/>
        <end position="1156"/>
    </location>
</feature>
<keyword evidence="5" id="KW-1133">Transmembrane helix</keyword>
<dbReference type="Pfam" id="PF00066">
    <property type="entry name" value="Notch"/>
    <property type="match status" value="1"/>
</dbReference>
<feature type="region of interest" description="Disordered" evidence="4">
    <location>
        <begin position="1438"/>
        <end position="1498"/>
    </location>
</feature>
<feature type="compositionally biased region" description="Polar residues" evidence="4">
    <location>
        <begin position="1438"/>
        <end position="1450"/>
    </location>
</feature>
<gene>
    <name evidence="7" type="ORF">IE077_003115</name>
</gene>
<evidence type="ECO:0000256" key="3">
    <source>
        <dbReference type="ARBA" id="ARBA00023180"/>
    </source>
</evidence>
<evidence type="ECO:0000256" key="1">
    <source>
        <dbReference type="ARBA" id="ARBA00022737"/>
    </source>
</evidence>
<evidence type="ECO:0000313" key="7">
    <source>
        <dbReference type="EMBL" id="KAF8820496.1"/>
    </source>
</evidence>
<feature type="compositionally biased region" description="Polar residues" evidence="4">
    <location>
        <begin position="1469"/>
        <end position="1479"/>
    </location>
</feature>
<dbReference type="Gene3D" id="2.10.70.10">
    <property type="entry name" value="Complement Module, domain 1"/>
    <property type="match status" value="1"/>
</dbReference>
<evidence type="ECO:0000313" key="8">
    <source>
        <dbReference type="Proteomes" id="UP000823046"/>
    </source>
</evidence>
<evidence type="ECO:0000256" key="2">
    <source>
        <dbReference type="ARBA" id="ARBA00023157"/>
    </source>
</evidence>
<dbReference type="Gene3D" id="3.30.300.320">
    <property type="match status" value="1"/>
</dbReference>
<protein>
    <recommendedName>
        <fullName evidence="6">Sushi domain-containing protein</fullName>
    </recommendedName>
</protein>
<feature type="transmembrane region" description="Helical" evidence="5">
    <location>
        <begin position="1311"/>
        <end position="1335"/>
    </location>
</feature>
<proteinExistence type="predicted"/>
<dbReference type="Proteomes" id="UP000823046">
    <property type="component" value="Unassembled WGS sequence"/>
</dbReference>
<feature type="domain" description="Sushi" evidence="6">
    <location>
        <begin position="27"/>
        <end position="86"/>
    </location>
</feature>
<keyword evidence="5" id="KW-0812">Transmembrane</keyword>
<feature type="domain" description="Sushi" evidence="6">
    <location>
        <begin position="1160"/>
        <end position="1220"/>
    </location>
</feature>
<keyword evidence="8" id="KW-1185">Reference proteome</keyword>
<feature type="domain" description="Sushi" evidence="6">
    <location>
        <begin position="1224"/>
        <end position="1283"/>
    </location>
</feature>